<proteinExistence type="predicted"/>
<accession>A0A2T3NN27</accession>
<dbReference type="OrthoDB" id="5816442at2"/>
<evidence type="ECO:0000256" key="1">
    <source>
        <dbReference type="SAM" id="Phobius"/>
    </source>
</evidence>
<keyword evidence="3" id="KW-1185">Reference proteome</keyword>
<dbReference type="AlphaFoldDB" id="A0A2T3NN27"/>
<organism evidence="2 3">
    <name type="scientific">Photobacterium sanctipauli</name>
    <dbReference type="NCBI Taxonomy" id="1342794"/>
    <lineage>
        <taxon>Bacteria</taxon>
        <taxon>Pseudomonadati</taxon>
        <taxon>Pseudomonadota</taxon>
        <taxon>Gammaproteobacteria</taxon>
        <taxon>Vibrionales</taxon>
        <taxon>Vibrionaceae</taxon>
        <taxon>Photobacterium</taxon>
    </lineage>
</organism>
<reference evidence="2 3" key="1">
    <citation type="submission" date="2018-01" db="EMBL/GenBank/DDBJ databases">
        <title>Whole genome sequencing of Histamine producing bacteria.</title>
        <authorList>
            <person name="Butler K."/>
        </authorList>
    </citation>
    <scope>NUCLEOTIDE SEQUENCE [LARGE SCALE GENOMIC DNA]</scope>
    <source>
        <strain evidence="2 3">DSM 100436</strain>
    </source>
</reference>
<keyword evidence="1" id="KW-1133">Transmembrane helix</keyword>
<feature type="transmembrane region" description="Helical" evidence="1">
    <location>
        <begin position="20"/>
        <end position="37"/>
    </location>
</feature>
<evidence type="ECO:0000313" key="3">
    <source>
        <dbReference type="Proteomes" id="UP000241771"/>
    </source>
</evidence>
<gene>
    <name evidence="2" type="ORF">C9I98_20420</name>
</gene>
<comment type="caution">
    <text evidence="2">The sequence shown here is derived from an EMBL/GenBank/DDBJ whole genome shotgun (WGS) entry which is preliminary data.</text>
</comment>
<evidence type="ECO:0000313" key="2">
    <source>
        <dbReference type="EMBL" id="PSW16911.1"/>
    </source>
</evidence>
<dbReference type="RefSeq" id="WP_036818424.1">
    <property type="nucleotide sequence ID" value="NZ_JGVO01000146.1"/>
</dbReference>
<dbReference type="EMBL" id="PYMA01000016">
    <property type="protein sequence ID" value="PSW16911.1"/>
    <property type="molecule type" value="Genomic_DNA"/>
</dbReference>
<keyword evidence="1" id="KW-0812">Transmembrane</keyword>
<name>A0A2T3NN27_9GAMM</name>
<keyword evidence="1" id="KW-0472">Membrane</keyword>
<feature type="transmembrane region" description="Helical" evidence="1">
    <location>
        <begin position="49"/>
        <end position="75"/>
    </location>
</feature>
<protein>
    <submittedName>
        <fullName evidence="2">Uncharacterized protein</fullName>
    </submittedName>
</protein>
<dbReference type="Proteomes" id="UP000241771">
    <property type="component" value="Unassembled WGS sequence"/>
</dbReference>
<sequence length="93" mass="10387">MKSFWLKVKQFLMTPYGKAYLVFITLTKLYLVYQWALEYVKSFGGEVANFIGGSIAFGENAAAIGFTAICGYYTVKAIINIFRTPPKPVEEAA</sequence>